<feature type="compositionally biased region" description="Acidic residues" evidence="1">
    <location>
        <begin position="605"/>
        <end position="614"/>
    </location>
</feature>
<keyword evidence="3" id="KW-1185">Reference proteome</keyword>
<proteinExistence type="predicted"/>
<dbReference type="EMBL" id="BEXD01003841">
    <property type="protein sequence ID" value="GBC02646.1"/>
    <property type="molecule type" value="Genomic_DNA"/>
</dbReference>
<feature type="region of interest" description="Disordered" evidence="1">
    <location>
        <begin position="601"/>
        <end position="632"/>
    </location>
</feature>
<dbReference type="Proteomes" id="UP000247702">
    <property type="component" value="Unassembled WGS sequence"/>
</dbReference>
<comment type="caution">
    <text evidence="2">The sequence shown here is derived from an EMBL/GenBank/DDBJ whole genome shotgun (WGS) entry which is preliminary data.</text>
</comment>
<name>A0A2Z6RJ27_9GLOM</name>
<evidence type="ECO:0000313" key="3">
    <source>
        <dbReference type="Proteomes" id="UP000247702"/>
    </source>
</evidence>
<protein>
    <submittedName>
        <fullName evidence="2">Uncharacterized protein</fullName>
    </submittedName>
</protein>
<evidence type="ECO:0000256" key="1">
    <source>
        <dbReference type="SAM" id="MobiDB-lite"/>
    </source>
</evidence>
<organism evidence="2 3">
    <name type="scientific">Rhizophagus clarus</name>
    <dbReference type="NCBI Taxonomy" id="94130"/>
    <lineage>
        <taxon>Eukaryota</taxon>
        <taxon>Fungi</taxon>
        <taxon>Fungi incertae sedis</taxon>
        <taxon>Mucoromycota</taxon>
        <taxon>Glomeromycotina</taxon>
        <taxon>Glomeromycetes</taxon>
        <taxon>Glomerales</taxon>
        <taxon>Glomeraceae</taxon>
        <taxon>Rhizophagus</taxon>
    </lineage>
</organism>
<gene>
    <name evidence="2" type="ORF">RclHR1_04730007</name>
</gene>
<reference evidence="2 3" key="1">
    <citation type="submission" date="2017-11" db="EMBL/GenBank/DDBJ databases">
        <title>The genome of Rhizophagus clarus HR1 reveals common genetic basis of auxotrophy among arbuscular mycorrhizal fungi.</title>
        <authorList>
            <person name="Kobayashi Y."/>
        </authorList>
    </citation>
    <scope>NUCLEOTIDE SEQUENCE [LARGE SCALE GENOMIC DNA]</scope>
    <source>
        <strain evidence="2 3">HR1</strain>
    </source>
</reference>
<evidence type="ECO:0000313" key="2">
    <source>
        <dbReference type="EMBL" id="GBC02646.1"/>
    </source>
</evidence>
<feature type="compositionally biased region" description="Basic and acidic residues" evidence="1">
    <location>
        <begin position="615"/>
        <end position="632"/>
    </location>
</feature>
<accession>A0A2Z6RJ27</accession>
<dbReference type="AlphaFoldDB" id="A0A2Z6RJ27"/>
<sequence length="706" mass="81996">MPIVNEEDAGKLKIITPVILRNPVVIKKYKDLIDTVEVAAYWEEINVDQFYSENISNKSRLKESLPKYATRAMRKEFVNTCEMFLGNVEKAQVHYIYKEFMGNCSADESEIDARVRLAFELNDPKLVTDFRHFNEGQISIYNPFWDKAKKFLENTAQDSVVAVDERWHDPIVHLARAISVKDLKNQIANKCPENMPIPSIQWCKVGEFEFPVAAVECGKQVIVAKNETFAVGDHDFTKYSLIPSVMMICDVPNNIKDSFYKGKVKIGLKDAIFQGSSSLRHMTELYDILINTKLDHPFLMLYTDGGFDHKNTFLRMQLTLIAMFMILNLDYLVAVHTPPGHSWKNPVERIMLILNLGMQCVRLMRQKMSDEMENLINGCNSMEDIREKVKINNQLEKELLASLKPTKKLLSNIFERQSLKDELFEVFEPATKLEMKNFWKSPKLQAFMKHCCRKCQYFFEIKKCGEVECFICKPIRSDPEIFKELKGLPNPIPGPDNHYKPFSEVYSTNTTETHCPSLQNRKTVVKCTEYNKPRVLYACQKISDKQYQLLQTFIDSIEYSCEVTFKNILDLSFLLSKRQNNNLDEPEVYGKSNQIIRKRKTLPIDNEEIDEENENNDKDDNHNQESEKKTGHNNDSIAELFQLVQINAKHTYKSEIEKLYFVAGIFLQVCHLCGTSEDIIHVNDELPYCHQCHSLPEEKRLMNKKK</sequence>